<name>A0A7X0LT04_9ACTN</name>
<accession>A0A7X0LT04</accession>
<dbReference type="RefSeq" id="WP_185036306.1">
    <property type="nucleotide sequence ID" value="NZ_JACHEM010000029.1"/>
</dbReference>
<proteinExistence type="predicted"/>
<organism evidence="1 2">
    <name type="scientific">Streptomyces candidus</name>
    <dbReference type="NCBI Taxonomy" id="67283"/>
    <lineage>
        <taxon>Bacteria</taxon>
        <taxon>Bacillati</taxon>
        <taxon>Actinomycetota</taxon>
        <taxon>Actinomycetes</taxon>
        <taxon>Kitasatosporales</taxon>
        <taxon>Streptomycetaceae</taxon>
        <taxon>Streptomyces</taxon>
    </lineage>
</organism>
<evidence type="ECO:0000313" key="1">
    <source>
        <dbReference type="EMBL" id="MBB6439800.1"/>
    </source>
</evidence>
<dbReference type="AlphaFoldDB" id="A0A7X0LT04"/>
<gene>
    <name evidence="1" type="ORF">HNQ79_006312</name>
</gene>
<keyword evidence="2" id="KW-1185">Reference proteome</keyword>
<comment type="caution">
    <text evidence="1">The sequence shown here is derived from an EMBL/GenBank/DDBJ whole genome shotgun (WGS) entry which is preliminary data.</text>
</comment>
<dbReference type="Proteomes" id="UP000540423">
    <property type="component" value="Unassembled WGS sequence"/>
</dbReference>
<sequence length="125" mass="13489">MPKKRPRTVSFAVVLESLEPVEPDGGPFVLSPAGAGELVDADGCRWKVLRGPLDVRLAKRLVRGADVMIIGEGAGDRLRCVPAEERGAAWAGIKDRIGSDGLPSYRAFQFISADGHQLLYIEQTC</sequence>
<dbReference type="EMBL" id="JACHEM010000029">
    <property type="protein sequence ID" value="MBB6439800.1"/>
    <property type="molecule type" value="Genomic_DNA"/>
</dbReference>
<protein>
    <submittedName>
        <fullName evidence="1">Uncharacterized protein</fullName>
    </submittedName>
</protein>
<evidence type="ECO:0000313" key="2">
    <source>
        <dbReference type="Proteomes" id="UP000540423"/>
    </source>
</evidence>
<reference evidence="1 2" key="1">
    <citation type="submission" date="2020-08" db="EMBL/GenBank/DDBJ databases">
        <title>Genomic Encyclopedia of Type Strains, Phase IV (KMG-IV): sequencing the most valuable type-strain genomes for metagenomic binning, comparative biology and taxonomic classification.</title>
        <authorList>
            <person name="Goeker M."/>
        </authorList>
    </citation>
    <scope>NUCLEOTIDE SEQUENCE [LARGE SCALE GENOMIC DNA]</scope>
    <source>
        <strain evidence="1 2">DSM 40141</strain>
    </source>
</reference>